<accession>A0A6J1FBA7</accession>
<evidence type="ECO:0000313" key="5">
    <source>
        <dbReference type="RefSeq" id="XP_022936477.1"/>
    </source>
</evidence>
<evidence type="ECO:0000313" key="8">
    <source>
        <dbReference type="RefSeq" id="XP_022938581.1"/>
    </source>
</evidence>
<dbReference type="RefSeq" id="XP_022937933.1">
    <property type="nucleotide sequence ID" value="XM_023082165.1"/>
</dbReference>
<dbReference type="PANTHER" id="PTHR36809:SF1">
    <property type="entry name" value="TRANSMEMBRANE PROTEIN"/>
    <property type="match status" value="1"/>
</dbReference>
<evidence type="ECO:0000256" key="2">
    <source>
        <dbReference type="SAM" id="Phobius"/>
    </source>
</evidence>
<proteinExistence type="predicted"/>
<evidence type="ECO:0000313" key="7">
    <source>
        <dbReference type="RefSeq" id="XP_022937933.1"/>
    </source>
</evidence>
<name>A0A6J1FBA7_CUCMO</name>
<dbReference type="Proteomes" id="UP000504609">
    <property type="component" value="Unplaced"/>
</dbReference>
<feature type="transmembrane region" description="Helical" evidence="2">
    <location>
        <begin position="66"/>
        <end position="86"/>
    </location>
</feature>
<dbReference type="RefSeq" id="XP_022936477.1">
    <property type="nucleotide sequence ID" value="XM_023080709.1"/>
</dbReference>
<dbReference type="PANTHER" id="PTHR36809">
    <property type="entry name" value="TRANSMEMBRANE PROTEIN"/>
    <property type="match status" value="1"/>
</dbReference>
<dbReference type="RefSeq" id="XP_022935718.1">
    <property type="nucleotide sequence ID" value="XM_023079950.1"/>
</dbReference>
<protein>
    <submittedName>
        <fullName evidence="4 5">Uncharacterized protein LOC111442262</fullName>
    </submittedName>
</protein>
<keyword evidence="2" id="KW-1133">Transmembrane helix</keyword>
<reference evidence="4 5" key="1">
    <citation type="submission" date="2025-04" db="UniProtKB">
        <authorList>
            <consortium name="RefSeq"/>
        </authorList>
    </citation>
    <scope>IDENTIFICATION</scope>
    <source>
        <tissue evidence="4 5">Young leaves</tissue>
    </source>
</reference>
<sequence>MEALLPISTSPFRFPPTANTSPRPVSPFPLNLRSNSLNKRRRTPTFAAIDGASLAAAAADPTQVEITWQIVVGAIAGVTPFVVAGIEFSKRIVAQKRCKECGGSGLVLMDKDYFRCPECGGFLPWQSWRRFFSG</sequence>
<keyword evidence="2" id="KW-0472">Membrane</keyword>
<keyword evidence="2" id="KW-0812">Transmembrane</keyword>
<dbReference type="GeneID" id="111442262"/>
<feature type="compositionally biased region" description="Polar residues" evidence="1">
    <location>
        <begin position="7"/>
        <end position="23"/>
    </location>
</feature>
<evidence type="ECO:0000313" key="3">
    <source>
        <dbReference type="Proteomes" id="UP000504609"/>
    </source>
</evidence>
<evidence type="ECO:0000256" key="1">
    <source>
        <dbReference type="SAM" id="MobiDB-lite"/>
    </source>
</evidence>
<gene>
    <name evidence="4 5 6 7 8" type="primary">LOC111442262</name>
</gene>
<keyword evidence="3" id="KW-1185">Reference proteome</keyword>
<dbReference type="RefSeq" id="XP_022938581.1">
    <property type="nucleotide sequence ID" value="XM_023082813.1"/>
</dbReference>
<organism evidence="3 4">
    <name type="scientific">Cucurbita moschata</name>
    <name type="common">Winter crookneck squash</name>
    <name type="synonym">Cucurbita pepo var. moschata</name>
    <dbReference type="NCBI Taxonomy" id="3662"/>
    <lineage>
        <taxon>Eukaryota</taxon>
        <taxon>Viridiplantae</taxon>
        <taxon>Streptophyta</taxon>
        <taxon>Embryophyta</taxon>
        <taxon>Tracheophyta</taxon>
        <taxon>Spermatophyta</taxon>
        <taxon>Magnoliopsida</taxon>
        <taxon>eudicotyledons</taxon>
        <taxon>Gunneridae</taxon>
        <taxon>Pentapetalae</taxon>
        <taxon>rosids</taxon>
        <taxon>fabids</taxon>
        <taxon>Cucurbitales</taxon>
        <taxon>Cucurbitaceae</taxon>
        <taxon>Cucurbiteae</taxon>
        <taxon>Cucurbita</taxon>
    </lineage>
</organism>
<evidence type="ECO:0000313" key="6">
    <source>
        <dbReference type="RefSeq" id="XP_022937262.1"/>
    </source>
</evidence>
<dbReference type="RefSeq" id="XP_022937262.1">
    <property type="nucleotide sequence ID" value="XM_023081494.1"/>
</dbReference>
<feature type="region of interest" description="Disordered" evidence="1">
    <location>
        <begin position="1"/>
        <end position="25"/>
    </location>
</feature>
<evidence type="ECO:0000313" key="4">
    <source>
        <dbReference type="RefSeq" id="XP_022935718.1"/>
    </source>
</evidence>
<dbReference type="KEGG" id="cmos:111442262"/>
<dbReference type="AlphaFoldDB" id="A0A6J1FBA7"/>